<proteinExistence type="predicted"/>
<dbReference type="InterPro" id="IPR019904">
    <property type="entry name" value="Peroxiredoxin_OsmC"/>
</dbReference>
<gene>
    <name evidence="1" type="ORF">KBTEX_00414</name>
</gene>
<evidence type="ECO:0000313" key="1">
    <source>
        <dbReference type="EMBL" id="QEA04111.1"/>
    </source>
</evidence>
<dbReference type="PANTHER" id="PTHR42830:SF1">
    <property type="entry name" value="OSMOTICALLY INDUCIBLE FAMILY PROTEIN"/>
    <property type="match status" value="1"/>
</dbReference>
<protein>
    <recommendedName>
        <fullName evidence="2">Peroxiredoxin OsmC</fullName>
    </recommendedName>
</protein>
<dbReference type="Pfam" id="PF02566">
    <property type="entry name" value="OsmC"/>
    <property type="match status" value="1"/>
</dbReference>
<dbReference type="EMBL" id="MN079079">
    <property type="protein sequence ID" value="QEA04111.1"/>
    <property type="molecule type" value="Genomic_DNA"/>
</dbReference>
<dbReference type="Gene3D" id="3.30.300.20">
    <property type="match status" value="1"/>
</dbReference>
<dbReference type="InterPro" id="IPR036102">
    <property type="entry name" value="OsmC/Ohrsf"/>
</dbReference>
<dbReference type="InterPro" id="IPR003718">
    <property type="entry name" value="OsmC/Ohr_fam"/>
</dbReference>
<dbReference type="NCBIfam" id="TIGR03562">
    <property type="entry name" value="osmo_induc_OsmC"/>
    <property type="match status" value="1"/>
</dbReference>
<dbReference type="SUPFAM" id="SSF82784">
    <property type="entry name" value="OsmC-like"/>
    <property type="match status" value="1"/>
</dbReference>
<dbReference type="GO" id="GO:0004601">
    <property type="term" value="F:peroxidase activity"/>
    <property type="evidence" value="ECO:0007669"/>
    <property type="project" value="InterPro"/>
</dbReference>
<dbReference type="InterPro" id="IPR015946">
    <property type="entry name" value="KH_dom-like_a/b"/>
</dbReference>
<dbReference type="PANTHER" id="PTHR42830">
    <property type="entry name" value="OSMOTICALLY INDUCIBLE FAMILY PROTEIN"/>
    <property type="match status" value="1"/>
</dbReference>
<dbReference type="InterPro" id="IPR052707">
    <property type="entry name" value="OsmC_Ohr_Peroxiredoxin"/>
</dbReference>
<name>A0A5B8R6P1_9ZZZZ</name>
<accession>A0A5B8R6P1</accession>
<dbReference type="AlphaFoldDB" id="A0A5B8R6P1"/>
<sequence length="234" mass="25153">MDVARLLVASMECERDRLRYLETERGDDAARCFAERTMACYRSAVVRRSAPAGEPAHRVRLIGAYYYLKRYLCARRRDAGAGQSTPASLSGGIMKRNATAVWQGGLKEGGGTVSTQSGTVAGAGYSFGTRFEQGEGTNPEELLAAAHAGCYSMALSMVLGQDDLTPERIDTTATVTIEPDDSGFTITTVHLDVRARIPGADRERFSAAAEAAKAGCPVSKLFNAEITMDARLQE</sequence>
<evidence type="ECO:0008006" key="2">
    <source>
        <dbReference type="Google" id="ProtNLM"/>
    </source>
</evidence>
<organism evidence="1">
    <name type="scientific">uncultured organism</name>
    <dbReference type="NCBI Taxonomy" id="155900"/>
    <lineage>
        <taxon>unclassified sequences</taxon>
        <taxon>environmental samples</taxon>
    </lineage>
</organism>
<reference evidence="1" key="1">
    <citation type="submission" date="2019-06" db="EMBL/GenBank/DDBJ databases">
        <authorList>
            <person name="Murdoch R.W."/>
            <person name="Fathepure B."/>
        </authorList>
    </citation>
    <scope>NUCLEOTIDE SEQUENCE</scope>
</reference>
<dbReference type="GO" id="GO:0006979">
    <property type="term" value="P:response to oxidative stress"/>
    <property type="evidence" value="ECO:0007669"/>
    <property type="project" value="InterPro"/>
</dbReference>